<dbReference type="EMBL" id="WRXN01000010">
    <property type="protein sequence ID" value="MVT10678.1"/>
    <property type="molecule type" value="Genomic_DNA"/>
</dbReference>
<organism evidence="2 3">
    <name type="scientific">Chitinophaga tropicalis</name>
    <dbReference type="NCBI Taxonomy" id="2683588"/>
    <lineage>
        <taxon>Bacteria</taxon>
        <taxon>Pseudomonadati</taxon>
        <taxon>Bacteroidota</taxon>
        <taxon>Chitinophagia</taxon>
        <taxon>Chitinophagales</taxon>
        <taxon>Chitinophagaceae</taxon>
        <taxon>Chitinophaga</taxon>
    </lineage>
</organism>
<comment type="caution">
    <text evidence="2">The sequence shown here is derived from an EMBL/GenBank/DDBJ whole genome shotgun (WGS) entry which is preliminary data.</text>
</comment>
<dbReference type="Pfam" id="PF00583">
    <property type="entry name" value="Acetyltransf_1"/>
    <property type="match status" value="1"/>
</dbReference>
<dbReference type="PANTHER" id="PTHR43305">
    <property type="entry name" value="FAMILY N-ACETYLTRANSFERASE, PUTATIVE (AFU_ORTHOLOGUE AFUA_2G01380)-RELATED"/>
    <property type="match status" value="1"/>
</dbReference>
<dbReference type="RefSeq" id="WP_157308120.1">
    <property type="nucleotide sequence ID" value="NZ_WRXN01000010.1"/>
</dbReference>
<dbReference type="Proteomes" id="UP000461730">
    <property type="component" value="Unassembled WGS sequence"/>
</dbReference>
<sequence>MPVNIRHIEITDNQQLANIIRITLEEFNIPKVGTVYSDPETDTLYEVFQQQPGSVYFVAEEDGVLLGGCGVFPTQGLPEGCAELVKYYLTSASRGKGLGKILMDKIFIAAKELGYQQLYLESFPDFSKAVSIYEKAGFRRLDAAMGNSGHYACNVWMLKDL</sequence>
<dbReference type="InterPro" id="IPR000182">
    <property type="entry name" value="GNAT_dom"/>
</dbReference>
<reference evidence="2 3" key="1">
    <citation type="submission" date="2019-12" db="EMBL/GenBank/DDBJ databases">
        <title>Chitinophaga sp. strain ysch24 (GDMCC 1.1355), whole genome shotgun sequence.</title>
        <authorList>
            <person name="Zhang X."/>
        </authorList>
    </citation>
    <scope>NUCLEOTIDE SEQUENCE [LARGE SCALE GENOMIC DNA]</scope>
    <source>
        <strain evidence="3">ysch24</strain>
    </source>
</reference>
<dbReference type="GO" id="GO:0016747">
    <property type="term" value="F:acyltransferase activity, transferring groups other than amino-acyl groups"/>
    <property type="evidence" value="ECO:0007669"/>
    <property type="project" value="InterPro"/>
</dbReference>
<gene>
    <name evidence="2" type="ORF">GO493_20575</name>
</gene>
<dbReference type="PANTHER" id="PTHR43305:SF1">
    <property type="entry name" value="FAMILY N-ACETYLTRANSFERASE, PUTATIVE (AFU_ORTHOLOGUE AFUA_2G01380)-RELATED"/>
    <property type="match status" value="1"/>
</dbReference>
<proteinExistence type="predicted"/>
<keyword evidence="2" id="KW-0808">Transferase</keyword>
<protein>
    <submittedName>
        <fullName evidence="2">GNAT family N-acetyltransferase</fullName>
    </submittedName>
</protein>
<evidence type="ECO:0000313" key="2">
    <source>
        <dbReference type="EMBL" id="MVT10678.1"/>
    </source>
</evidence>
<dbReference type="AlphaFoldDB" id="A0A7K1U8Q5"/>
<keyword evidence="3" id="KW-1185">Reference proteome</keyword>
<dbReference type="InterPro" id="IPR016181">
    <property type="entry name" value="Acyl_CoA_acyltransferase"/>
</dbReference>
<dbReference type="SUPFAM" id="SSF55729">
    <property type="entry name" value="Acyl-CoA N-acyltransferases (Nat)"/>
    <property type="match status" value="1"/>
</dbReference>
<dbReference type="Gene3D" id="3.40.630.30">
    <property type="match status" value="1"/>
</dbReference>
<dbReference type="CDD" id="cd04301">
    <property type="entry name" value="NAT_SF"/>
    <property type="match status" value="1"/>
</dbReference>
<accession>A0A7K1U8Q5</accession>
<dbReference type="InterPro" id="IPR052777">
    <property type="entry name" value="Acetyltransferase_Enz"/>
</dbReference>
<evidence type="ECO:0000313" key="3">
    <source>
        <dbReference type="Proteomes" id="UP000461730"/>
    </source>
</evidence>
<feature type="domain" description="N-acetyltransferase" evidence="1">
    <location>
        <begin position="3"/>
        <end position="161"/>
    </location>
</feature>
<dbReference type="PROSITE" id="PS51186">
    <property type="entry name" value="GNAT"/>
    <property type="match status" value="1"/>
</dbReference>
<name>A0A7K1U8Q5_9BACT</name>
<evidence type="ECO:0000259" key="1">
    <source>
        <dbReference type="PROSITE" id="PS51186"/>
    </source>
</evidence>